<keyword evidence="1" id="KW-0040">ANK repeat</keyword>
<reference evidence="5 6" key="1">
    <citation type="submission" date="2025-08" db="UniProtKB">
        <authorList>
            <consortium name="RefSeq"/>
        </authorList>
    </citation>
    <scope>IDENTIFICATION</scope>
</reference>
<dbReference type="Pfam" id="PF13606">
    <property type="entry name" value="Ank_3"/>
    <property type="match status" value="1"/>
</dbReference>
<dbReference type="Pfam" id="PF12796">
    <property type="entry name" value="Ank_2"/>
    <property type="match status" value="1"/>
</dbReference>
<evidence type="ECO:0000313" key="5">
    <source>
        <dbReference type="RefSeq" id="XP_029641320.1"/>
    </source>
</evidence>
<dbReference type="SUPFAM" id="SSF48403">
    <property type="entry name" value="Ankyrin repeat"/>
    <property type="match status" value="1"/>
</dbReference>
<dbReference type="SMART" id="SM00185">
    <property type="entry name" value="ARM"/>
    <property type="match status" value="10"/>
</dbReference>
<dbReference type="Pfam" id="PF00514">
    <property type="entry name" value="Arm"/>
    <property type="match status" value="1"/>
</dbReference>
<dbReference type="SMART" id="SM00248">
    <property type="entry name" value="ANK"/>
    <property type="match status" value="5"/>
</dbReference>
<dbReference type="InterPro" id="IPR002110">
    <property type="entry name" value="Ankyrin_rpt"/>
</dbReference>
<feature type="repeat" description="ANK" evidence="1">
    <location>
        <begin position="566"/>
        <end position="598"/>
    </location>
</feature>
<evidence type="ECO:0000313" key="4">
    <source>
        <dbReference type="Proteomes" id="UP000515154"/>
    </source>
</evidence>
<keyword evidence="4" id="KW-1185">Reference proteome</keyword>
<evidence type="ECO:0000256" key="2">
    <source>
        <dbReference type="PROSITE-ProRule" id="PRU00259"/>
    </source>
</evidence>
<dbReference type="InterPro" id="IPR016024">
    <property type="entry name" value="ARM-type_fold"/>
</dbReference>
<feature type="repeat" description="ARM" evidence="2">
    <location>
        <begin position="864"/>
        <end position="908"/>
    </location>
</feature>
<feature type="compositionally biased region" description="Basic and acidic residues" evidence="3">
    <location>
        <begin position="1403"/>
        <end position="1412"/>
    </location>
</feature>
<evidence type="ECO:0000256" key="1">
    <source>
        <dbReference type="PROSITE-ProRule" id="PRU00023"/>
    </source>
</evidence>
<accession>A0A6P7SSR7</accession>
<dbReference type="PROSITE" id="PS50088">
    <property type="entry name" value="ANK_REPEAT"/>
    <property type="match status" value="2"/>
</dbReference>
<feature type="region of interest" description="Disordered" evidence="3">
    <location>
        <begin position="1392"/>
        <end position="1421"/>
    </location>
</feature>
<dbReference type="Gene3D" id="1.25.10.10">
    <property type="entry name" value="Leucine-rich Repeat Variant"/>
    <property type="match status" value="3"/>
</dbReference>
<dbReference type="PANTHER" id="PTHR46464:SF1">
    <property type="entry name" value="ANKYRIN AND ARMADILLO REPEAT-CONTAINING PROTEIN"/>
    <property type="match status" value="1"/>
</dbReference>
<feature type="repeat" description="ARM" evidence="2">
    <location>
        <begin position="822"/>
        <end position="847"/>
    </location>
</feature>
<dbReference type="InterPro" id="IPR011989">
    <property type="entry name" value="ARM-like"/>
</dbReference>
<protein>
    <submittedName>
        <fullName evidence="5 6">Ankyrin and armadillo repeat-containing protein-like</fullName>
    </submittedName>
</protein>
<evidence type="ECO:0000256" key="3">
    <source>
        <dbReference type="SAM" id="MobiDB-lite"/>
    </source>
</evidence>
<dbReference type="RefSeq" id="XP_029641320.1">
    <property type="nucleotide sequence ID" value="XM_029785460.2"/>
</dbReference>
<dbReference type="PROSITE" id="PS50297">
    <property type="entry name" value="ANK_REP_REGION"/>
    <property type="match status" value="1"/>
</dbReference>
<dbReference type="InterPro" id="IPR000225">
    <property type="entry name" value="Armadillo"/>
</dbReference>
<organism evidence="4 5">
    <name type="scientific">Octopus sinensis</name>
    <name type="common">East Asian common octopus</name>
    <dbReference type="NCBI Taxonomy" id="2607531"/>
    <lineage>
        <taxon>Eukaryota</taxon>
        <taxon>Metazoa</taxon>
        <taxon>Spiralia</taxon>
        <taxon>Lophotrochozoa</taxon>
        <taxon>Mollusca</taxon>
        <taxon>Cephalopoda</taxon>
        <taxon>Coleoidea</taxon>
        <taxon>Octopodiformes</taxon>
        <taxon>Octopoda</taxon>
        <taxon>Incirrata</taxon>
        <taxon>Octopodidae</taxon>
        <taxon>Octopus</taxon>
    </lineage>
</organism>
<dbReference type="PROSITE" id="PS50176">
    <property type="entry name" value="ARM_REPEAT"/>
    <property type="match status" value="2"/>
</dbReference>
<gene>
    <name evidence="5 6" type="primary">LOC115216261</name>
</gene>
<proteinExistence type="predicted"/>
<name>A0A6P7SSR7_9MOLL</name>
<dbReference type="Pfam" id="PF13637">
    <property type="entry name" value="Ank_4"/>
    <property type="match status" value="1"/>
</dbReference>
<dbReference type="InterPro" id="IPR043379">
    <property type="entry name" value="ANKAR"/>
</dbReference>
<feature type="repeat" description="ANK" evidence="1">
    <location>
        <begin position="529"/>
        <end position="561"/>
    </location>
</feature>
<dbReference type="Gene3D" id="1.25.40.20">
    <property type="entry name" value="Ankyrin repeat-containing domain"/>
    <property type="match status" value="2"/>
</dbReference>
<evidence type="ECO:0000313" key="6">
    <source>
        <dbReference type="RefSeq" id="XP_036362734.1"/>
    </source>
</evidence>
<dbReference type="RefSeq" id="XP_036362734.1">
    <property type="nucleotide sequence ID" value="XM_036506841.1"/>
</dbReference>
<dbReference type="InterPro" id="IPR036770">
    <property type="entry name" value="Ankyrin_rpt-contain_sf"/>
</dbReference>
<dbReference type="KEGG" id="osn:115216261"/>
<dbReference type="SUPFAM" id="SSF48371">
    <property type="entry name" value="ARM repeat"/>
    <property type="match status" value="2"/>
</dbReference>
<dbReference type="PANTHER" id="PTHR46464">
    <property type="entry name" value="ANK_REP_REGION DOMAIN-CONTAINING PROTEIN"/>
    <property type="match status" value="1"/>
</dbReference>
<dbReference type="Proteomes" id="UP000515154">
    <property type="component" value="Linkage group LG10"/>
</dbReference>
<sequence length="1421" mass="158247">MSSPPKTPVSGSTDLQKDSLKGILPKSIQCIKELQEYDMERLFSSASTNWMLSTEEYRLTTSAPLGLIGGSSLLDYRYCVLLLEEDSTIKPLDYREIHQMIRELTNGIYALNQTPSVSLEPNYDQTSSCCLPAAYDNTKVGQLFIEVDYMLKALWHGAYLPKDKRSKFLEKWRANYKANSFGVKNEDKRLIPSEFTGIGMIDLMKDPEISAAFPKSTPDTISSCRTFSVLSDYLSMQMLLSQLSIIHHEDLFMINAAWSISSKVVLSNDKADPETIASLNIYLQQQVEIVSRALEVKANMRRSLIMLKLVSFLTTLFVGMRKRMKIPHKDRLLKPYPVDECRTETDLPPLMLPPECTFSFFKNEGPYFHLHGGISIDFDTPSVTETDHSIKDAYNTVKSSALDHLDELLNKEPPLFDHQFSVPLQKIGNKRYYTIVIEFETYYPQIPQEPLWIRAYLEELTKLKTKRATNIENSIFEVFKKHFGLKRALKSKNHSYALRLSAQKGLLPAFQYFCRKIPSNRSVSKQDDSGYCLLHHAAMNNRPSVIVLLLQQGLDINVRRHNLTSVGPSALHLAVQCGAFDAVVCLVCNFAQLNAIDNNGWTPIHCAAFYNQASILEVFLRQDTEFTEIQTQDNLKSTPLLLAATSGCLPTITTLLRYNADVTGCNLRGHNVIHTAVIHGHTRIVQYFIRLDMKLLPVWNILVDMLKFEDILAQESAVRCMEELILTNSECWINIYNSDGVTALANLFDSTSKEVVALTSSVLCNMTENVEVQKLLTDMNLGPSLVHLLSSPVGDIQARVSIIISDLVSNIESNQKIFARQGVIPALIQLLDSDMEDVLLNAINAIRVMCLSSPSNQTEVTECNGVEPLVDLLSINSDNNFLESAAAATLAAISLGHFENQNFIVAAGAAEPLVNLTRSRNVVLQVKGARAIEALAEKNPNNQSVFLKLGAAEALAQLLKSINGNEREQGACALWALAGHTRPQQKIIAETIGISNIIKMLLENKSEKLLLVGCLSAIGLVKEDLVNQSNMVKADALQQLVRLLNGNHLSQQVTTMVVKVLGVLCIGVAYTNNEFVQSKIAEEGAIPVLIQLQDDSSCPEMQVEILTTLACIVLQNQNNQTLLSNEMKFNWNCLLNLLQSPKQDIRLRSGMALTIFSFNNLSYQYSIRHTGAIDYSIYEEFLESPDPYFRSYAAFQIVVLARVVMGRSSVFLTATGVSILVETLKSEDDDVVILAASLLSSLSHMRAGITDAMVTVGALEFLIEKLNTTSNPQLSSAVAITLGYLTFNATASRNLFTACRNMPGLYKTLIKNLKGNAKINSKFIDDFKMACDIGLPSQCLEINGGFPVQKPNQCMKVNHWCMNPPLVRDHSAGSKYGKGTKTHLLRTKSAFPLRQKSPQRSKPLLEKSKTMIEVRTTPKSP</sequence>